<name>M7N8L6_9FLAO</name>
<protein>
    <submittedName>
        <fullName evidence="2">Uncharacterized protein</fullName>
    </submittedName>
</protein>
<dbReference type="GeneID" id="98641732"/>
<reference evidence="2 3" key="1">
    <citation type="submission" date="2012-12" db="EMBL/GenBank/DDBJ databases">
        <title>Genome assembly of Formosa sp. AK20.</title>
        <authorList>
            <person name="Kumar R."/>
            <person name="Khatri I."/>
            <person name="Vaidya B."/>
            <person name="Subramanian S."/>
            <person name="Pinnaka A."/>
        </authorList>
    </citation>
    <scope>NUCLEOTIDE SEQUENCE [LARGE SCALE GENOMIC DNA]</scope>
    <source>
        <strain evidence="2 3">AK20</strain>
    </source>
</reference>
<dbReference type="EMBL" id="ANLA01000014">
    <property type="protein sequence ID" value="EMQ94783.1"/>
    <property type="molecule type" value="Genomic_DNA"/>
</dbReference>
<comment type="caution">
    <text evidence="2">The sequence shown here is derived from an EMBL/GenBank/DDBJ whole genome shotgun (WGS) entry which is preliminary data.</text>
</comment>
<keyword evidence="1" id="KW-0732">Signal</keyword>
<keyword evidence="3" id="KW-1185">Reference proteome</keyword>
<dbReference type="PATRIC" id="fig|1137281.3.peg.1855"/>
<dbReference type="RefSeq" id="WP_007649948.1">
    <property type="nucleotide sequence ID" value="NZ_ANLA01000014.1"/>
</dbReference>
<dbReference type="AlphaFoldDB" id="M7N8L6"/>
<sequence length="345" mass="38775">MKLFKTWVLCIMGAVSVNTAFAQEPTIKISPKFEAYRDSLKQVKYDHMFPIWGQKAYSKGFDIPYPVGAMGNFVWMEQGITISNLQLGIQSSNTDIGLTPVNFIEFGNNTNTSYSVNFRPDVWVFPFLNVYGLLGYGQSTTEVNIVYPISLQSIVKQNISTYGIGIMAAGAVGPVFFSLDTNFTWNKPELLDEAVQVRVVGLRTGHSFVFKNKPERNIAVWVGAMFVEMGSVTAGQLKLKDALPAADGTKRDEIVNNYYDWYDNEATIPEKVIADRILTPIVERLEAADGEAVIKYGLDKQVQQKWNGLIGAQFQYNKHWQLRTEFGVLGNRKSALVSLNYRFLL</sequence>
<organism evidence="2 3">
    <name type="scientific">Xanthomarina gelatinilytica</name>
    <dbReference type="NCBI Taxonomy" id="1137281"/>
    <lineage>
        <taxon>Bacteria</taxon>
        <taxon>Pseudomonadati</taxon>
        <taxon>Bacteroidota</taxon>
        <taxon>Flavobacteriia</taxon>
        <taxon>Flavobacteriales</taxon>
        <taxon>Flavobacteriaceae</taxon>
        <taxon>Xanthomarina</taxon>
    </lineage>
</organism>
<dbReference type="OrthoDB" id="7593840at2"/>
<feature type="signal peptide" evidence="1">
    <location>
        <begin position="1"/>
        <end position="22"/>
    </location>
</feature>
<accession>M7N8L6</accession>
<evidence type="ECO:0000256" key="1">
    <source>
        <dbReference type="SAM" id="SignalP"/>
    </source>
</evidence>
<feature type="chain" id="PRO_5004082010" evidence="1">
    <location>
        <begin position="23"/>
        <end position="345"/>
    </location>
</feature>
<evidence type="ECO:0000313" key="2">
    <source>
        <dbReference type="EMBL" id="EMQ94783.1"/>
    </source>
</evidence>
<evidence type="ECO:0000313" key="3">
    <source>
        <dbReference type="Proteomes" id="UP000012024"/>
    </source>
</evidence>
<dbReference type="eggNOG" id="ENOG502Z8D0">
    <property type="taxonomic scope" value="Bacteria"/>
</dbReference>
<gene>
    <name evidence="2" type="ORF">D778_00423</name>
</gene>
<dbReference type="Proteomes" id="UP000012024">
    <property type="component" value="Unassembled WGS sequence"/>
</dbReference>
<proteinExistence type="predicted"/>